<evidence type="ECO:0000313" key="1">
    <source>
        <dbReference type="EMBL" id="KAF9583846.1"/>
    </source>
</evidence>
<organism evidence="1 2">
    <name type="scientific">Lunasporangiospora selenospora</name>
    <dbReference type="NCBI Taxonomy" id="979761"/>
    <lineage>
        <taxon>Eukaryota</taxon>
        <taxon>Fungi</taxon>
        <taxon>Fungi incertae sedis</taxon>
        <taxon>Mucoromycota</taxon>
        <taxon>Mortierellomycotina</taxon>
        <taxon>Mortierellomycetes</taxon>
        <taxon>Mortierellales</taxon>
        <taxon>Mortierellaceae</taxon>
        <taxon>Lunasporangiospora</taxon>
    </lineage>
</organism>
<dbReference type="Proteomes" id="UP000780801">
    <property type="component" value="Unassembled WGS sequence"/>
</dbReference>
<dbReference type="EMBL" id="JAABOA010000572">
    <property type="protein sequence ID" value="KAF9583846.1"/>
    <property type="molecule type" value="Genomic_DNA"/>
</dbReference>
<dbReference type="AlphaFoldDB" id="A0A9P6FZ42"/>
<keyword evidence="2" id="KW-1185">Reference proteome</keyword>
<sequence length="231" mass="26201">MTDRAKKQIRDAWDWMKQHHPLINSLNIDEPSDLMNATENVVVYDSESSGRRNINVSGLRAYHTGLVGTGGPRTANELSNLDNLPIGGSGGDQQLVKYSNPRLLEYLFPTLYPEGRGFFSKDYDGIQTGHNQRIQYHEYVINQEEGEDEAETFSAGNDDSKYSKHTTKSYAKFRLLGLDRRRGRNVKFILMMFDWIQKAAVFGYQMRLAPATTAGKATRAHMMSWSAQTIV</sequence>
<protein>
    <submittedName>
        <fullName evidence="1">Uncharacterized protein</fullName>
    </submittedName>
</protein>
<accession>A0A9P6FZ42</accession>
<name>A0A9P6FZ42_9FUNG</name>
<comment type="caution">
    <text evidence="1">The sequence shown here is derived from an EMBL/GenBank/DDBJ whole genome shotgun (WGS) entry which is preliminary data.</text>
</comment>
<gene>
    <name evidence="1" type="ORF">BGW38_008338</name>
</gene>
<dbReference type="OrthoDB" id="2431150at2759"/>
<evidence type="ECO:0000313" key="2">
    <source>
        <dbReference type="Proteomes" id="UP000780801"/>
    </source>
</evidence>
<proteinExistence type="predicted"/>
<reference evidence="1" key="1">
    <citation type="journal article" date="2020" name="Fungal Divers.">
        <title>Resolving the Mortierellaceae phylogeny through synthesis of multi-gene phylogenetics and phylogenomics.</title>
        <authorList>
            <person name="Vandepol N."/>
            <person name="Liber J."/>
            <person name="Desiro A."/>
            <person name="Na H."/>
            <person name="Kennedy M."/>
            <person name="Barry K."/>
            <person name="Grigoriev I.V."/>
            <person name="Miller A.N."/>
            <person name="O'Donnell K."/>
            <person name="Stajich J.E."/>
            <person name="Bonito G."/>
        </authorList>
    </citation>
    <scope>NUCLEOTIDE SEQUENCE</scope>
    <source>
        <strain evidence="1">KOD1015</strain>
    </source>
</reference>